<gene>
    <name evidence="1" type="ORF">E2C01_098809</name>
</gene>
<evidence type="ECO:0000313" key="1">
    <source>
        <dbReference type="EMBL" id="MPD03184.1"/>
    </source>
</evidence>
<protein>
    <submittedName>
        <fullName evidence="1">Uncharacterized protein</fullName>
    </submittedName>
</protein>
<evidence type="ECO:0000313" key="2">
    <source>
        <dbReference type="Proteomes" id="UP000324222"/>
    </source>
</evidence>
<sequence length="64" mass="7604">MQWPRERNGVWWNSRRRQTVKGMCRWTLVCASRDVTSKVFPRKPPSRPSYLDRCVLALTSTHLT</sequence>
<accession>A0A5B7K967</accession>
<organism evidence="1 2">
    <name type="scientific">Portunus trituberculatus</name>
    <name type="common">Swimming crab</name>
    <name type="synonym">Neptunus trituberculatus</name>
    <dbReference type="NCBI Taxonomy" id="210409"/>
    <lineage>
        <taxon>Eukaryota</taxon>
        <taxon>Metazoa</taxon>
        <taxon>Ecdysozoa</taxon>
        <taxon>Arthropoda</taxon>
        <taxon>Crustacea</taxon>
        <taxon>Multicrustacea</taxon>
        <taxon>Malacostraca</taxon>
        <taxon>Eumalacostraca</taxon>
        <taxon>Eucarida</taxon>
        <taxon>Decapoda</taxon>
        <taxon>Pleocyemata</taxon>
        <taxon>Brachyura</taxon>
        <taxon>Eubrachyura</taxon>
        <taxon>Portunoidea</taxon>
        <taxon>Portunidae</taxon>
        <taxon>Portuninae</taxon>
        <taxon>Portunus</taxon>
    </lineage>
</organism>
<dbReference type="AlphaFoldDB" id="A0A5B7K967"/>
<reference evidence="1 2" key="1">
    <citation type="submission" date="2019-05" db="EMBL/GenBank/DDBJ databases">
        <title>Another draft genome of Portunus trituberculatus and its Hox gene families provides insights of decapod evolution.</title>
        <authorList>
            <person name="Jeong J.-H."/>
            <person name="Song I."/>
            <person name="Kim S."/>
            <person name="Choi T."/>
            <person name="Kim D."/>
            <person name="Ryu S."/>
            <person name="Kim W."/>
        </authorList>
    </citation>
    <scope>NUCLEOTIDE SEQUENCE [LARGE SCALE GENOMIC DNA]</scope>
    <source>
        <tissue evidence="1">Muscle</tissue>
    </source>
</reference>
<dbReference type="Proteomes" id="UP000324222">
    <property type="component" value="Unassembled WGS sequence"/>
</dbReference>
<dbReference type="EMBL" id="VSRR010135071">
    <property type="protein sequence ID" value="MPD03184.1"/>
    <property type="molecule type" value="Genomic_DNA"/>
</dbReference>
<comment type="caution">
    <text evidence="1">The sequence shown here is derived from an EMBL/GenBank/DDBJ whole genome shotgun (WGS) entry which is preliminary data.</text>
</comment>
<proteinExistence type="predicted"/>
<keyword evidence="2" id="KW-1185">Reference proteome</keyword>
<name>A0A5B7K967_PORTR</name>